<gene>
    <name evidence="2" type="ORF">TVAG_284310</name>
</gene>
<dbReference type="AlphaFoldDB" id="A2EN89"/>
<dbReference type="OrthoDB" id="243127at2759"/>
<dbReference type="NCBIfam" id="NF041131">
    <property type="entry name" value="RicT_YaaT_fam"/>
    <property type="match status" value="1"/>
</dbReference>
<dbReference type="EMBL" id="DS113438">
    <property type="protein sequence ID" value="EAY05848.1"/>
    <property type="molecule type" value="Genomic_DNA"/>
</dbReference>
<proteinExistence type="predicted"/>
<dbReference type="InParanoid" id="A2EN89"/>
<keyword evidence="3" id="KW-1185">Reference proteome</keyword>
<evidence type="ECO:0000313" key="3">
    <source>
        <dbReference type="Proteomes" id="UP000001542"/>
    </source>
</evidence>
<dbReference type="VEuPathDB" id="TrichDB:TVAG_284310"/>
<dbReference type="PROSITE" id="PS51411">
    <property type="entry name" value="PSP1_C"/>
    <property type="match status" value="1"/>
</dbReference>
<dbReference type="GO" id="GO:0005737">
    <property type="term" value="C:cytoplasm"/>
    <property type="evidence" value="ECO:0000318"/>
    <property type="project" value="GO_Central"/>
</dbReference>
<dbReference type="eggNOG" id="KOG4679">
    <property type="taxonomic scope" value="Eukaryota"/>
</dbReference>
<feature type="domain" description="PSP1 C-terminal" evidence="1">
    <location>
        <begin position="163"/>
        <end position="248"/>
    </location>
</feature>
<sequence>MNMNQDWDLIVDEPAEESIYSQLLPSSLKEVWDDNDLIRPDVPKSPNPMFDGGFPELGSPTKHSRPFPFAESAPALSFMEDTEGAVPTLEPEINTSIIPSAKSKYHYYNVQFHPNRIELYKWTQEEPLELNSYVVTEADRGFDIGQIVEELKHPQTKDAKACKSIVRPASHHEISQLPLKAERERRAQELCQAKARELGLPMSITGASFQFDSKKLTFYFTSTEYVDFRSLVRVLFKTFGMRIWMVWHDGNAPIRDVLQRNEHK</sequence>
<reference evidence="2" key="2">
    <citation type="journal article" date="2007" name="Science">
        <title>Draft genome sequence of the sexually transmitted pathogen Trichomonas vaginalis.</title>
        <authorList>
            <person name="Carlton J.M."/>
            <person name="Hirt R.P."/>
            <person name="Silva J.C."/>
            <person name="Delcher A.L."/>
            <person name="Schatz M."/>
            <person name="Zhao Q."/>
            <person name="Wortman J.R."/>
            <person name="Bidwell S.L."/>
            <person name="Alsmark U.C.M."/>
            <person name="Besteiro S."/>
            <person name="Sicheritz-Ponten T."/>
            <person name="Noel C.J."/>
            <person name="Dacks J.B."/>
            <person name="Foster P.G."/>
            <person name="Simillion C."/>
            <person name="Van de Peer Y."/>
            <person name="Miranda-Saavedra D."/>
            <person name="Barton G.J."/>
            <person name="Westrop G.D."/>
            <person name="Mueller S."/>
            <person name="Dessi D."/>
            <person name="Fiori P.L."/>
            <person name="Ren Q."/>
            <person name="Paulsen I."/>
            <person name="Zhang H."/>
            <person name="Bastida-Corcuera F.D."/>
            <person name="Simoes-Barbosa A."/>
            <person name="Brown M.T."/>
            <person name="Hayes R.D."/>
            <person name="Mukherjee M."/>
            <person name="Okumura C.Y."/>
            <person name="Schneider R."/>
            <person name="Smith A.J."/>
            <person name="Vanacova S."/>
            <person name="Villalvazo M."/>
            <person name="Haas B.J."/>
            <person name="Pertea M."/>
            <person name="Feldblyum T.V."/>
            <person name="Utterback T.R."/>
            <person name="Shu C.L."/>
            <person name="Osoegawa K."/>
            <person name="de Jong P.J."/>
            <person name="Hrdy I."/>
            <person name="Horvathova L."/>
            <person name="Zubacova Z."/>
            <person name="Dolezal P."/>
            <person name="Malik S.B."/>
            <person name="Logsdon J.M. Jr."/>
            <person name="Henze K."/>
            <person name="Gupta A."/>
            <person name="Wang C.C."/>
            <person name="Dunne R.L."/>
            <person name="Upcroft J.A."/>
            <person name="Upcroft P."/>
            <person name="White O."/>
            <person name="Salzberg S.L."/>
            <person name="Tang P."/>
            <person name="Chiu C.-H."/>
            <person name="Lee Y.-S."/>
            <person name="Embley T.M."/>
            <person name="Coombs G.H."/>
            <person name="Mottram J.C."/>
            <person name="Tachezy J."/>
            <person name="Fraser-Liggett C.M."/>
            <person name="Johnson P.J."/>
        </authorList>
    </citation>
    <scope>NUCLEOTIDE SEQUENCE [LARGE SCALE GENOMIC DNA]</scope>
    <source>
        <strain evidence="2">G3</strain>
    </source>
</reference>
<dbReference type="PANTHER" id="PTHR43830">
    <property type="entry name" value="PROTEIN PSP1"/>
    <property type="match status" value="1"/>
</dbReference>
<accession>A2EN89</accession>
<dbReference type="InterPro" id="IPR047767">
    <property type="entry name" value="PSP1-like"/>
</dbReference>
<dbReference type="Pfam" id="PF04468">
    <property type="entry name" value="PSP1"/>
    <property type="match status" value="1"/>
</dbReference>
<evidence type="ECO:0000259" key="1">
    <source>
        <dbReference type="PROSITE" id="PS51411"/>
    </source>
</evidence>
<organism evidence="2 3">
    <name type="scientific">Trichomonas vaginalis (strain ATCC PRA-98 / G3)</name>
    <dbReference type="NCBI Taxonomy" id="412133"/>
    <lineage>
        <taxon>Eukaryota</taxon>
        <taxon>Metamonada</taxon>
        <taxon>Parabasalia</taxon>
        <taxon>Trichomonadida</taxon>
        <taxon>Trichomonadidae</taxon>
        <taxon>Trichomonas</taxon>
    </lineage>
</organism>
<name>A2EN89_TRIV3</name>
<dbReference type="PANTHER" id="PTHR43830:SF3">
    <property type="entry name" value="PROTEIN PSP1"/>
    <property type="match status" value="1"/>
</dbReference>
<dbReference type="RefSeq" id="XP_001318071.1">
    <property type="nucleotide sequence ID" value="XM_001318036.1"/>
</dbReference>
<dbReference type="VEuPathDB" id="TrichDB:TVAGG3_0356010"/>
<dbReference type="GO" id="GO:0003729">
    <property type="term" value="F:mRNA binding"/>
    <property type="evidence" value="ECO:0000318"/>
    <property type="project" value="GO_Central"/>
</dbReference>
<evidence type="ECO:0000313" key="2">
    <source>
        <dbReference type="EMBL" id="EAY05848.1"/>
    </source>
</evidence>
<dbReference type="STRING" id="5722.A2EN89"/>
<dbReference type="InterPro" id="IPR007557">
    <property type="entry name" value="PSP1_C"/>
</dbReference>
<reference evidence="2" key="1">
    <citation type="submission" date="2006-10" db="EMBL/GenBank/DDBJ databases">
        <authorList>
            <person name="Amadeo P."/>
            <person name="Zhao Q."/>
            <person name="Wortman J."/>
            <person name="Fraser-Liggett C."/>
            <person name="Carlton J."/>
        </authorList>
    </citation>
    <scope>NUCLEOTIDE SEQUENCE</scope>
    <source>
        <strain evidence="2">G3</strain>
    </source>
</reference>
<dbReference type="KEGG" id="tva:4763722"/>
<protein>
    <submittedName>
        <fullName evidence="2">PSP1 C-terminal conserved region family protein</fullName>
    </submittedName>
</protein>
<dbReference type="Proteomes" id="UP000001542">
    <property type="component" value="Unassembled WGS sequence"/>
</dbReference>